<evidence type="ECO:0000256" key="5">
    <source>
        <dbReference type="ARBA" id="ARBA00022475"/>
    </source>
</evidence>
<dbReference type="GO" id="GO:0009986">
    <property type="term" value="C:cell surface"/>
    <property type="evidence" value="ECO:0007669"/>
    <property type="project" value="TreeGrafter"/>
</dbReference>
<dbReference type="PANTHER" id="PTHR16631:SF17">
    <property type="entry name" value="GLUCAN ENDO-1,3-BETA-GLUCOSIDASE BTGC"/>
    <property type="match status" value="1"/>
</dbReference>
<keyword evidence="11" id="KW-0624">Polysaccharide degradation</keyword>
<keyword evidence="16" id="KW-0732">Signal</keyword>
<dbReference type="Gene3D" id="3.20.20.80">
    <property type="entry name" value="Glycosidases"/>
    <property type="match status" value="2"/>
</dbReference>
<dbReference type="Proteomes" id="UP000007148">
    <property type="component" value="Unassembled WGS sequence"/>
</dbReference>
<dbReference type="EMBL" id="CAFZ01000415">
    <property type="protein sequence ID" value="CCA75227.1"/>
    <property type="molecule type" value="Genomic_DNA"/>
</dbReference>
<keyword evidence="18" id="KW-1185">Reference proteome</keyword>
<keyword evidence="7" id="KW-0472">Membrane</keyword>
<dbReference type="GO" id="GO:0071555">
    <property type="term" value="P:cell wall organization"/>
    <property type="evidence" value="ECO:0007669"/>
    <property type="project" value="UniProtKB-KW"/>
</dbReference>
<dbReference type="STRING" id="1109443.G4TV84"/>
<dbReference type="GO" id="GO:0005576">
    <property type="term" value="C:extracellular region"/>
    <property type="evidence" value="ECO:0007669"/>
    <property type="project" value="TreeGrafter"/>
</dbReference>
<feature type="compositionally biased region" description="Low complexity" evidence="15">
    <location>
        <begin position="344"/>
        <end position="358"/>
    </location>
</feature>
<evidence type="ECO:0000256" key="2">
    <source>
        <dbReference type="ARBA" id="ARBA00004401"/>
    </source>
</evidence>
<name>G4TV84_SERID</name>
<comment type="catalytic activity">
    <reaction evidence="1">
        <text>Hydrolysis of (1-&gt;3)-beta-D-glucosidic linkages in (1-&gt;3)-beta-D-glucans.</text>
        <dbReference type="EC" id="3.2.1.39"/>
    </reaction>
</comment>
<dbReference type="InParanoid" id="G4TV84"/>
<dbReference type="SUPFAM" id="SSF51445">
    <property type="entry name" value="(Trans)glycosidases"/>
    <property type="match status" value="1"/>
</dbReference>
<evidence type="ECO:0000256" key="9">
    <source>
        <dbReference type="ARBA" id="ARBA00023277"/>
    </source>
</evidence>
<dbReference type="GO" id="GO:0000272">
    <property type="term" value="P:polysaccharide catabolic process"/>
    <property type="evidence" value="ECO:0007669"/>
    <property type="project" value="UniProtKB-KW"/>
</dbReference>
<evidence type="ECO:0000256" key="10">
    <source>
        <dbReference type="ARBA" id="ARBA00023316"/>
    </source>
</evidence>
<keyword evidence="8" id="KW-0325">Glycoprotein</keyword>
<dbReference type="PANTHER" id="PTHR16631">
    <property type="entry name" value="GLUCAN 1,3-BETA-GLUCOSIDASE"/>
    <property type="match status" value="1"/>
</dbReference>
<sequence>MLRATSIALGLASFIVAVGAADPSQWTADPRLHRSMWGIAYTAEHAANYPACGDTLDEVVRDVQLMSQLTTRIRTYGTDCNQLRLVQQAIQQTKTNLHVYAGIYIDGNETTFERQRDEAFAVFDQYGVDNVLGITVGNEYLLQAYTANPATLETAQTYLISKIQDVRTMLASKNYGKTIPVGSADAGSQITATYAQAADFIMANSHPFFSGVTIDGAAIWTAEYLVNEQPHFATDAGKLLLSSEVGWPTDAMATTDPAGLTLNGSIASTANLQTMLDTFVCATNANLTAGSALGHGYFWFELFDQEWKVQYGGAEPYWGLFDKDRNLKDITIPSCIAPEEAPVGNMGNNTGSGSSSGSSGNGGSGGSGSNGGSGNSQNGATGSNVVLSAFTALILAAVGGLALL</sequence>
<feature type="chain" id="PRO_5003468831" description="glucan endo-1,3-beta-D-glucosidase" evidence="16">
    <location>
        <begin position="21"/>
        <end position="404"/>
    </location>
</feature>
<feature type="compositionally biased region" description="Gly residues" evidence="15">
    <location>
        <begin position="359"/>
        <end position="374"/>
    </location>
</feature>
<evidence type="ECO:0000256" key="4">
    <source>
        <dbReference type="ARBA" id="ARBA00012780"/>
    </source>
</evidence>
<evidence type="ECO:0000256" key="7">
    <source>
        <dbReference type="ARBA" id="ARBA00023136"/>
    </source>
</evidence>
<dbReference type="AlphaFoldDB" id="G4TV84"/>
<keyword evidence="10" id="KW-0961">Cell wall biogenesis/degradation</keyword>
<proteinExistence type="inferred from homology"/>
<comment type="subcellular location">
    <subcellularLocation>
        <location evidence="2">Cell membrane</location>
        <topology evidence="2">Single-pass type II membrane protein</topology>
    </subcellularLocation>
</comment>
<evidence type="ECO:0000256" key="14">
    <source>
        <dbReference type="ARBA" id="ARBA00043078"/>
    </source>
</evidence>
<feature type="signal peptide" evidence="16">
    <location>
        <begin position="1"/>
        <end position="20"/>
    </location>
</feature>
<dbReference type="HOGENOM" id="CLU_681714_0_0_1"/>
<accession>G4TV84</accession>
<evidence type="ECO:0000256" key="3">
    <source>
        <dbReference type="ARBA" id="ARBA00008773"/>
    </source>
</evidence>
<dbReference type="GO" id="GO:0042973">
    <property type="term" value="F:glucan endo-1,3-beta-D-glucosidase activity"/>
    <property type="evidence" value="ECO:0007669"/>
    <property type="project" value="UniProtKB-EC"/>
</dbReference>
<gene>
    <name evidence="17" type="ORF">PIIN_09211</name>
</gene>
<evidence type="ECO:0000256" key="16">
    <source>
        <dbReference type="SAM" id="SignalP"/>
    </source>
</evidence>
<evidence type="ECO:0000256" key="11">
    <source>
        <dbReference type="ARBA" id="ARBA00023326"/>
    </source>
</evidence>
<dbReference type="GO" id="GO:0009277">
    <property type="term" value="C:fungal-type cell wall"/>
    <property type="evidence" value="ECO:0007669"/>
    <property type="project" value="TreeGrafter"/>
</dbReference>
<dbReference type="OMA" id="IHAWFAN"/>
<feature type="region of interest" description="Disordered" evidence="15">
    <location>
        <begin position="341"/>
        <end position="378"/>
    </location>
</feature>
<evidence type="ECO:0000256" key="1">
    <source>
        <dbReference type="ARBA" id="ARBA00000382"/>
    </source>
</evidence>
<evidence type="ECO:0000256" key="15">
    <source>
        <dbReference type="SAM" id="MobiDB-lite"/>
    </source>
</evidence>
<keyword evidence="9" id="KW-0119">Carbohydrate metabolism</keyword>
<keyword evidence="6" id="KW-0378">Hydrolase</keyword>
<evidence type="ECO:0000313" key="18">
    <source>
        <dbReference type="Proteomes" id="UP000007148"/>
    </source>
</evidence>
<reference evidence="17 18" key="1">
    <citation type="journal article" date="2011" name="PLoS Pathog.">
        <title>Endophytic Life Strategies Decoded by Genome and Transcriptome Analyses of the Mutualistic Root Symbiont Piriformospora indica.</title>
        <authorList>
            <person name="Zuccaro A."/>
            <person name="Lahrmann U."/>
            <person name="Guldener U."/>
            <person name="Langen G."/>
            <person name="Pfiffi S."/>
            <person name="Biedenkopf D."/>
            <person name="Wong P."/>
            <person name="Samans B."/>
            <person name="Grimm C."/>
            <person name="Basiewicz M."/>
            <person name="Murat C."/>
            <person name="Martin F."/>
            <person name="Kogel K.H."/>
        </authorList>
    </citation>
    <scope>NUCLEOTIDE SEQUENCE [LARGE SCALE GENOMIC DNA]</scope>
    <source>
        <strain evidence="17 18">DSM 11827</strain>
    </source>
</reference>
<comment type="function">
    <text evidence="12">Glucanases play a role in cell expansion during growth, in cell-cell fusion during mating, and in spore release during sporulation. This enzyme may be involved in beta-glucan degradation. Active on laminarin and lichenan.</text>
</comment>
<dbReference type="GO" id="GO:0005886">
    <property type="term" value="C:plasma membrane"/>
    <property type="evidence" value="ECO:0007669"/>
    <property type="project" value="UniProtKB-SubCell"/>
</dbReference>
<evidence type="ECO:0000256" key="6">
    <source>
        <dbReference type="ARBA" id="ARBA00022801"/>
    </source>
</evidence>
<evidence type="ECO:0000256" key="12">
    <source>
        <dbReference type="ARBA" id="ARBA00037649"/>
    </source>
</evidence>
<organism evidence="17 18">
    <name type="scientific">Serendipita indica (strain DSM 11827)</name>
    <name type="common">Root endophyte fungus</name>
    <name type="synonym">Piriformospora indica</name>
    <dbReference type="NCBI Taxonomy" id="1109443"/>
    <lineage>
        <taxon>Eukaryota</taxon>
        <taxon>Fungi</taxon>
        <taxon>Dikarya</taxon>
        <taxon>Basidiomycota</taxon>
        <taxon>Agaricomycotina</taxon>
        <taxon>Agaricomycetes</taxon>
        <taxon>Sebacinales</taxon>
        <taxon>Serendipitaceae</taxon>
        <taxon>Serendipita</taxon>
    </lineage>
</organism>
<dbReference type="InterPro" id="IPR017853">
    <property type="entry name" value="GH"/>
</dbReference>
<dbReference type="eggNOG" id="ENOG502QTKT">
    <property type="taxonomic scope" value="Eukaryota"/>
</dbReference>
<comment type="similarity">
    <text evidence="3">Belongs to the glycosyl hydrolase 17 family.</text>
</comment>
<keyword evidence="5" id="KW-1003">Cell membrane</keyword>
<dbReference type="FunCoup" id="G4TV84">
    <property type="interactions" value="30"/>
</dbReference>
<protein>
    <recommendedName>
        <fullName evidence="4">glucan endo-1,3-beta-D-glucosidase</fullName>
        <ecNumber evidence="4">3.2.1.39</ecNumber>
    </recommendedName>
    <alternativeName>
        <fullName evidence="14">Endo-1,3-beta-glucanase btgC</fullName>
    </alternativeName>
    <alternativeName>
        <fullName evidence="13">Laminarinase btgC</fullName>
    </alternativeName>
</protein>
<evidence type="ECO:0000256" key="13">
    <source>
        <dbReference type="ARBA" id="ARBA00042373"/>
    </source>
</evidence>
<dbReference type="OrthoDB" id="68336at2759"/>
<dbReference type="InterPro" id="IPR050732">
    <property type="entry name" value="Beta-glucan_modifiers"/>
</dbReference>
<dbReference type="EC" id="3.2.1.39" evidence="4"/>
<evidence type="ECO:0000313" key="17">
    <source>
        <dbReference type="EMBL" id="CCA75227.1"/>
    </source>
</evidence>
<evidence type="ECO:0000256" key="8">
    <source>
        <dbReference type="ARBA" id="ARBA00023180"/>
    </source>
</evidence>
<comment type="caution">
    <text evidence="17">The sequence shown here is derived from an EMBL/GenBank/DDBJ whole genome shotgun (WGS) entry which is preliminary data.</text>
</comment>